<dbReference type="EMBL" id="UYYB01117380">
    <property type="protein sequence ID" value="VDM82382.1"/>
    <property type="molecule type" value="Genomic_DNA"/>
</dbReference>
<reference evidence="2 3" key="1">
    <citation type="submission" date="2018-11" db="EMBL/GenBank/DDBJ databases">
        <authorList>
            <consortium name="Pathogen Informatics"/>
        </authorList>
    </citation>
    <scope>NUCLEOTIDE SEQUENCE [LARGE SCALE GENOMIC DNA]</scope>
</reference>
<evidence type="ECO:0000313" key="2">
    <source>
        <dbReference type="EMBL" id="VDM82382.1"/>
    </source>
</evidence>
<keyword evidence="3" id="KW-1185">Reference proteome</keyword>
<dbReference type="AlphaFoldDB" id="A0A3P7LTF1"/>
<sequence length="75" mass="8203">MKAATAPRPDHVSVDLWRTSPRRDTCGASNIFPSKGKDSRPAENFPNNPPSQEGRYRGSSELPSDMPAECALQAF</sequence>
<organism evidence="2 3">
    <name type="scientific">Strongylus vulgaris</name>
    <name type="common">Blood worm</name>
    <dbReference type="NCBI Taxonomy" id="40348"/>
    <lineage>
        <taxon>Eukaryota</taxon>
        <taxon>Metazoa</taxon>
        <taxon>Ecdysozoa</taxon>
        <taxon>Nematoda</taxon>
        <taxon>Chromadorea</taxon>
        <taxon>Rhabditida</taxon>
        <taxon>Rhabditina</taxon>
        <taxon>Rhabditomorpha</taxon>
        <taxon>Strongyloidea</taxon>
        <taxon>Strongylidae</taxon>
        <taxon>Strongylus</taxon>
    </lineage>
</organism>
<evidence type="ECO:0000313" key="3">
    <source>
        <dbReference type="Proteomes" id="UP000270094"/>
    </source>
</evidence>
<feature type="region of interest" description="Disordered" evidence="1">
    <location>
        <begin position="1"/>
        <end position="66"/>
    </location>
</feature>
<protein>
    <submittedName>
        <fullName evidence="2">Uncharacterized protein</fullName>
    </submittedName>
</protein>
<dbReference type="Proteomes" id="UP000270094">
    <property type="component" value="Unassembled WGS sequence"/>
</dbReference>
<accession>A0A3P7LTF1</accession>
<gene>
    <name evidence="2" type="ORF">SVUK_LOCUS17380</name>
</gene>
<name>A0A3P7LTF1_STRVU</name>
<proteinExistence type="predicted"/>
<evidence type="ECO:0000256" key="1">
    <source>
        <dbReference type="SAM" id="MobiDB-lite"/>
    </source>
</evidence>